<dbReference type="AlphaFoldDB" id="A0AA35W3K3"/>
<sequence length="45" mass="4976">MKLPPYEPLLIVSLSETLRIHPASGESSPLASAFNSYLYNIPMNI</sequence>
<protein>
    <submittedName>
        <fullName evidence="1">Uncharacterized protein</fullName>
    </submittedName>
</protein>
<proteinExistence type="predicted"/>
<gene>
    <name evidence="1" type="ORF">GBAR_LOCUS4622</name>
</gene>
<accession>A0AA35W3K3</accession>
<feature type="non-terminal residue" evidence="1">
    <location>
        <position position="1"/>
    </location>
</feature>
<dbReference type="Proteomes" id="UP001174909">
    <property type="component" value="Unassembled WGS sequence"/>
</dbReference>
<name>A0AA35W3K3_GEOBA</name>
<reference evidence="1" key="1">
    <citation type="submission" date="2023-03" db="EMBL/GenBank/DDBJ databases">
        <authorList>
            <person name="Steffen K."/>
            <person name="Cardenas P."/>
        </authorList>
    </citation>
    <scope>NUCLEOTIDE SEQUENCE</scope>
</reference>
<evidence type="ECO:0000313" key="1">
    <source>
        <dbReference type="EMBL" id="CAI8006264.1"/>
    </source>
</evidence>
<keyword evidence="2" id="KW-1185">Reference proteome</keyword>
<dbReference type="EMBL" id="CASHTH010000672">
    <property type="protein sequence ID" value="CAI8006264.1"/>
    <property type="molecule type" value="Genomic_DNA"/>
</dbReference>
<evidence type="ECO:0000313" key="2">
    <source>
        <dbReference type="Proteomes" id="UP001174909"/>
    </source>
</evidence>
<comment type="caution">
    <text evidence="1">The sequence shown here is derived from an EMBL/GenBank/DDBJ whole genome shotgun (WGS) entry which is preliminary data.</text>
</comment>
<organism evidence="1 2">
    <name type="scientific">Geodia barretti</name>
    <name type="common">Barrett's horny sponge</name>
    <dbReference type="NCBI Taxonomy" id="519541"/>
    <lineage>
        <taxon>Eukaryota</taxon>
        <taxon>Metazoa</taxon>
        <taxon>Porifera</taxon>
        <taxon>Demospongiae</taxon>
        <taxon>Heteroscleromorpha</taxon>
        <taxon>Tetractinellida</taxon>
        <taxon>Astrophorina</taxon>
        <taxon>Geodiidae</taxon>
        <taxon>Geodia</taxon>
    </lineage>
</organism>